<dbReference type="Pfam" id="PF12833">
    <property type="entry name" value="HTH_18"/>
    <property type="match status" value="1"/>
</dbReference>
<evidence type="ECO:0000256" key="2">
    <source>
        <dbReference type="ARBA" id="ARBA00023125"/>
    </source>
</evidence>
<evidence type="ECO:0000313" key="5">
    <source>
        <dbReference type="EMBL" id="ETI59761.1"/>
    </source>
</evidence>
<protein>
    <submittedName>
        <fullName evidence="5">AraC family transcriptional regulator</fullName>
    </submittedName>
</protein>
<evidence type="ECO:0000256" key="3">
    <source>
        <dbReference type="ARBA" id="ARBA00023163"/>
    </source>
</evidence>
<dbReference type="PROSITE" id="PS01124">
    <property type="entry name" value="HTH_ARAC_FAMILY_2"/>
    <property type="match status" value="1"/>
</dbReference>
<evidence type="ECO:0000259" key="4">
    <source>
        <dbReference type="PROSITE" id="PS01124"/>
    </source>
</evidence>
<dbReference type="Proteomes" id="UP000018857">
    <property type="component" value="Unassembled WGS sequence"/>
</dbReference>
<keyword evidence="2" id="KW-0238">DNA-binding</keyword>
<dbReference type="PANTHER" id="PTHR43436">
    <property type="entry name" value="ARAC-FAMILY TRANSCRIPTIONAL REGULATOR"/>
    <property type="match status" value="1"/>
</dbReference>
<keyword evidence="1" id="KW-0805">Transcription regulation</keyword>
<dbReference type="eggNOG" id="COG4977">
    <property type="taxonomic scope" value="Bacteria"/>
</dbReference>
<sequence length="292" mass="33097">MADSRLIDLIKPLVDDDGFFDTLIPNVRLMKCAKSLPRMPLMYRPGLTIIAQGQKIGYLGDREIHYNPGHFLVQSLPLPFECETFASLDRPLLGISIDIDFALLSELVSDSLDNPIEQSVPYCPMSSVPVSEDMEAALIRLIRALYDTRTAKIMGASRVREVIFEALQHTEANVLRELVVNQGQFSRIVQSVQKMNTFLDQEIRVEKLAEKANMSVSSFHYHFKNVTGSSPLQYLKQLRLLKAQMLLNQGVLSVGQIGFEVGYKSVHQFSRDYKRYFGSPPTKDKRREDAVI</sequence>
<dbReference type="InterPro" id="IPR009594">
    <property type="entry name" value="Tscrpt_reg_HTH_AraC_N"/>
</dbReference>
<dbReference type="PANTHER" id="PTHR43436:SF2">
    <property type="entry name" value="ARAC_XYLS FAMILY TRANSCRIPTIONAL REGULATOR"/>
    <property type="match status" value="1"/>
</dbReference>
<evidence type="ECO:0000256" key="1">
    <source>
        <dbReference type="ARBA" id="ARBA00023015"/>
    </source>
</evidence>
<dbReference type="SMART" id="SM00342">
    <property type="entry name" value="HTH_ARAC"/>
    <property type="match status" value="1"/>
</dbReference>
<keyword evidence="6" id="KW-1185">Reference proteome</keyword>
<dbReference type="STRING" id="1208321.D104_10995"/>
<dbReference type="InterPro" id="IPR009057">
    <property type="entry name" value="Homeodomain-like_sf"/>
</dbReference>
<dbReference type="RefSeq" id="WP_024024284.1">
    <property type="nucleotide sequence ID" value="NZ_AYOZ01000023.1"/>
</dbReference>
<dbReference type="InterPro" id="IPR018062">
    <property type="entry name" value="HTH_AraC-typ_CS"/>
</dbReference>
<dbReference type="Pfam" id="PF06719">
    <property type="entry name" value="AraC_N"/>
    <property type="match status" value="1"/>
</dbReference>
<comment type="caution">
    <text evidence="5">The sequence shown here is derived from an EMBL/GenBank/DDBJ whole genome shotgun (WGS) entry which is preliminary data.</text>
</comment>
<reference evidence="5 6" key="1">
    <citation type="journal article" date="2014" name="Genome Announc.">
        <title>Draft Genome Sequence of Marinomonas sp. Strain D104, a Polycyclic Aromatic Hydrocarbon-Degrading Bacterium from the Deep-Sea Sediment of the Arctic Ocean.</title>
        <authorList>
            <person name="Dong C."/>
            <person name="Bai X."/>
            <person name="Lai Q."/>
            <person name="Xie Y."/>
            <person name="Chen X."/>
            <person name="Shao Z."/>
        </authorList>
    </citation>
    <scope>NUCLEOTIDE SEQUENCE [LARGE SCALE GENOMIC DNA]</scope>
    <source>
        <strain evidence="5 6">D104</strain>
    </source>
</reference>
<dbReference type="GO" id="GO:0003700">
    <property type="term" value="F:DNA-binding transcription factor activity"/>
    <property type="evidence" value="ECO:0007669"/>
    <property type="project" value="InterPro"/>
</dbReference>
<keyword evidence="3" id="KW-0804">Transcription</keyword>
<proteinExistence type="predicted"/>
<accession>W1RRE4</accession>
<dbReference type="InterPro" id="IPR018060">
    <property type="entry name" value="HTH_AraC"/>
</dbReference>
<dbReference type="PATRIC" id="fig|1208321.3.peg.2186"/>
<name>W1RRE4_9GAMM</name>
<evidence type="ECO:0000313" key="6">
    <source>
        <dbReference type="Proteomes" id="UP000018857"/>
    </source>
</evidence>
<dbReference type="OrthoDB" id="34150at2"/>
<dbReference type="AlphaFoldDB" id="W1RRE4"/>
<organism evidence="5 6">
    <name type="scientific">Marinomonas profundimaris</name>
    <dbReference type="NCBI Taxonomy" id="1208321"/>
    <lineage>
        <taxon>Bacteria</taxon>
        <taxon>Pseudomonadati</taxon>
        <taxon>Pseudomonadota</taxon>
        <taxon>Gammaproteobacteria</taxon>
        <taxon>Oceanospirillales</taxon>
        <taxon>Oceanospirillaceae</taxon>
        <taxon>Marinomonas</taxon>
    </lineage>
</organism>
<dbReference type="SUPFAM" id="SSF46689">
    <property type="entry name" value="Homeodomain-like"/>
    <property type="match status" value="2"/>
</dbReference>
<dbReference type="GO" id="GO:0043565">
    <property type="term" value="F:sequence-specific DNA binding"/>
    <property type="evidence" value="ECO:0007669"/>
    <property type="project" value="InterPro"/>
</dbReference>
<dbReference type="PROSITE" id="PS00041">
    <property type="entry name" value="HTH_ARAC_FAMILY_1"/>
    <property type="match status" value="1"/>
</dbReference>
<dbReference type="Gene3D" id="1.10.10.60">
    <property type="entry name" value="Homeodomain-like"/>
    <property type="match status" value="2"/>
</dbReference>
<dbReference type="EMBL" id="AYOZ01000023">
    <property type="protein sequence ID" value="ETI59761.1"/>
    <property type="molecule type" value="Genomic_DNA"/>
</dbReference>
<gene>
    <name evidence="5" type="ORF">D104_10995</name>
</gene>
<feature type="domain" description="HTH araC/xylS-type" evidence="4">
    <location>
        <begin position="189"/>
        <end position="287"/>
    </location>
</feature>